<protein>
    <submittedName>
        <fullName evidence="1">Uncharacterized protein</fullName>
    </submittedName>
</protein>
<sequence>MDTKNQIDMEKVRKEATKKVGFLMKGLNKKPPWYNRRFCCWGRSCQQQPTGGYERRAEVHNSYPR</sequence>
<dbReference type="AlphaFoldDB" id="A0A4U9WEH2"/>
<gene>
    <name evidence="1" type="ORF">NCTC12965_07404</name>
</gene>
<dbReference type="EMBL" id="CABEEZ010000144">
    <property type="protein sequence ID" value="VTR57537.1"/>
    <property type="molecule type" value="Genomic_DNA"/>
</dbReference>
<reference evidence="1" key="1">
    <citation type="submission" date="2019-05" db="EMBL/GenBank/DDBJ databases">
        <authorList>
            <consortium name="Pathogen Informatics"/>
        </authorList>
    </citation>
    <scope>NUCLEOTIDE SEQUENCE [LARGE SCALE GENOMIC DNA]</scope>
    <source>
        <strain evidence="1">NCTC12965</strain>
    </source>
</reference>
<proteinExistence type="predicted"/>
<accession>A0A4U9WEH2</accession>
<name>A0A4U9WEH2_SERFO</name>
<organism evidence="1">
    <name type="scientific">Serratia fonticola</name>
    <dbReference type="NCBI Taxonomy" id="47917"/>
    <lineage>
        <taxon>Bacteria</taxon>
        <taxon>Pseudomonadati</taxon>
        <taxon>Pseudomonadota</taxon>
        <taxon>Gammaproteobacteria</taxon>
        <taxon>Enterobacterales</taxon>
        <taxon>Yersiniaceae</taxon>
        <taxon>Serratia</taxon>
    </lineage>
</organism>
<evidence type="ECO:0000313" key="1">
    <source>
        <dbReference type="EMBL" id="VTR57537.1"/>
    </source>
</evidence>